<dbReference type="RefSeq" id="XP_018690348.1">
    <property type="nucleotide sequence ID" value="XM_018840601.1"/>
</dbReference>
<dbReference type="Proteomes" id="UP000078343">
    <property type="component" value="Unassembled WGS sequence"/>
</dbReference>
<protein>
    <submittedName>
        <fullName evidence="2">Uncharacterized protein</fullName>
    </submittedName>
</protein>
<proteinExistence type="predicted"/>
<evidence type="ECO:0000256" key="1">
    <source>
        <dbReference type="SAM" id="MobiDB-lite"/>
    </source>
</evidence>
<organism evidence="2 3">
    <name type="scientific">Fonsecaea erecta</name>
    <dbReference type="NCBI Taxonomy" id="1367422"/>
    <lineage>
        <taxon>Eukaryota</taxon>
        <taxon>Fungi</taxon>
        <taxon>Dikarya</taxon>
        <taxon>Ascomycota</taxon>
        <taxon>Pezizomycotina</taxon>
        <taxon>Eurotiomycetes</taxon>
        <taxon>Chaetothyriomycetidae</taxon>
        <taxon>Chaetothyriales</taxon>
        <taxon>Herpotrichiellaceae</taxon>
        <taxon>Fonsecaea</taxon>
    </lineage>
</organism>
<feature type="region of interest" description="Disordered" evidence="1">
    <location>
        <begin position="1"/>
        <end position="105"/>
    </location>
</feature>
<feature type="compositionally biased region" description="Basic and acidic residues" evidence="1">
    <location>
        <begin position="47"/>
        <end position="59"/>
    </location>
</feature>
<keyword evidence="3" id="KW-1185">Reference proteome</keyword>
<gene>
    <name evidence="2" type="ORF">AYL99_09093</name>
</gene>
<reference evidence="2 3" key="1">
    <citation type="submission" date="2016-04" db="EMBL/GenBank/DDBJ databases">
        <title>Draft genome of Fonsecaea erecta CBS 125763.</title>
        <authorList>
            <person name="Weiss V.A."/>
            <person name="Vicente V.A."/>
            <person name="Raittz R.T."/>
            <person name="Moreno L.F."/>
            <person name="De Souza E.M."/>
            <person name="Pedrosa F.O."/>
            <person name="Steffens M.B."/>
            <person name="Faoro H."/>
            <person name="Tadra-Sfeir M.Z."/>
            <person name="Najafzadeh M.J."/>
            <person name="Felipe M.S."/>
            <person name="Teixeira M."/>
            <person name="Sun J."/>
            <person name="Xi L."/>
            <person name="Gomes R."/>
            <person name="De Azevedo C.M."/>
            <person name="Salgado C.G."/>
            <person name="Da Silva M.B."/>
            <person name="Nascimento M.F."/>
            <person name="Queiroz-Telles F."/>
            <person name="Attili D.S."/>
            <person name="Gorbushina A."/>
        </authorList>
    </citation>
    <scope>NUCLEOTIDE SEQUENCE [LARGE SCALE GENOMIC DNA]</scope>
    <source>
        <strain evidence="2 3">CBS 125763</strain>
    </source>
</reference>
<dbReference type="EMBL" id="LVYI01000008">
    <property type="protein sequence ID" value="OAP56981.1"/>
    <property type="molecule type" value="Genomic_DNA"/>
</dbReference>
<name>A0A178ZBX3_9EURO</name>
<feature type="compositionally biased region" description="Polar residues" evidence="1">
    <location>
        <begin position="60"/>
        <end position="87"/>
    </location>
</feature>
<comment type="caution">
    <text evidence="2">The sequence shown here is derived from an EMBL/GenBank/DDBJ whole genome shotgun (WGS) entry which is preliminary data.</text>
</comment>
<evidence type="ECO:0000313" key="3">
    <source>
        <dbReference type="Proteomes" id="UP000078343"/>
    </source>
</evidence>
<feature type="region of interest" description="Disordered" evidence="1">
    <location>
        <begin position="289"/>
        <end position="346"/>
    </location>
</feature>
<dbReference type="GeneID" id="30013261"/>
<feature type="compositionally biased region" description="Polar residues" evidence="1">
    <location>
        <begin position="94"/>
        <end position="105"/>
    </location>
</feature>
<accession>A0A178ZBX3</accession>
<sequence>MSNDTMHAGDPSFETVPNELGDPKPSEPAQAPDSQQPYRLATSGRQPRTDSRAASDSRQNDTSLTSPWGATGTSIVSGSHLSASQTTVERRPTVQETPQGQGPSLVTQVIQQDRIITSANLPNGDEPTAGQGEAAQDFEEMEAHRIRGDAWERRSPQLPSWTKELDRDASLLARTAMSHAGLARSGPSNRASGGPQAPPPTANLAPGTVVGSHHMHHRPSALRTDHYAHDFTHAQAYWAQARAYCARARAYNAQARAYCAQVRVHCARVLAHRAHVQAHRAYLQAQAMGTRPGDALPQATPGPETRTATTSTTTTTTQHDGDGSRWALGKRKRTAEEEDEELWADL</sequence>
<evidence type="ECO:0000313" key="2">
    <source>
        <dbReference type="EMBL" id="OAP56981.1"/>
    </source>
</evidence>
<dbReference type="AlphaFoldDB" id="A0A178ZBX3"/>
<feature type="region of interest" description="Disordered" evidence="1">
    <location>
        <begin position="180"/>
        <end position="218"/>
    </location>
</feature>
<feature type="compositionally biased region" description="Acidic residues" evidence="1">
    <location>
        <begin position="336"/>
        <end position="346"/>
    </location>
</feature>
<feature type="compositionally biased region" description="Low complexity" evidence="1">
    <location>
        <begin position="305"/>
        <end position="317"/>
    </location>
</feature>